<dbReference type="Pfam" id="PF26306">
    <property type="entry name" value="FimD_3rd"/>
    <property type="match status" value="1"/>
</dbReference>
<keyword evidence="4" id="KW-0281">Fimbrium</keyword>
<dbReference type="InterPro" id="IPR029141">
    <property type="entry name" value="FimA_N"/>
</dbReference>
<reference evidence="8 9" key="1">
    <citation type="submission" date="2013-04" db="EMBL/GenBank/DDBJ databases">
        <title>The Genome Sequence of Parabacteroides goldsteinii DSM 19448.</title>
        <authorList>
            <consortium name="The Broad Institute Genomics Platform"/>
            <person name="Earl A."/>
            <person name="Ward D."/>
            <person name="Feldgarden M."/>
            <person name="Gevers D."/>
            <person name="Martens E."/>
            <person name="Sakamoto M."/>
            <person name="Benno Y."/>
            <person name="Song Y."/>
            <person name="Liu C."/>
            <person name="Lee J."/>
            <person name="Bolanos M."/>
            <person name="Vaisanen M.L."/>
            <person name="Finegold S.M."/>
            <person name="Walker B."/>
            <person name="Young S."/>
            <person name="Zeng Q."/>
            <person name="Gargeya S."/>
            <person name="Fitzgerald M."/>
            <person name="Haas B."/>
            <person name="Abouelleil A."/>
            <person name="Allen A.W."/>
            <person name="Alvarado L."/>
            <person name="Arachchi H.M."/>
            <person name="Berlin A.M."/>
            <person name="Chapman S.B."/>
            <person name="Gainer-Dewar J."/>
            <person name="Goldberg J."/>
            <person name="Griggs A."/>
            <person name="Gujja S."/>
            <person name="Hansen M."/>
            <person name="Howarth C."/>
            <person name="Imamovic A."/>
            <person name="Ireland A."/>
            <person name="Larimer J."/>
            <person name="McCowan C."/>
            <person name="Murphy C."/>
            <person name="Pearson M."/>
            <person name="Poon T.W."/>
            <person name="Priest M."/>
            <person name="Roberts A."/>
            <person name="Saif S."/>
            <person name="Shea T."/>
            <person name="Sisk P."/>
            <person name="Sykes S."/>
            <person name="Wortman J."/>
            <person name="Nusbaum C."/>
            <person name="Birren B."/>
        </authorList>
    </citation>
    <scope>NUCLEOTIDE SEQUENCE [LARGE SCALE GENOMIC DNA]</scope>
    <source>
        <strain evidence="8 9">DSM 19448</strain>
    </source>
</reference>
<evidence type="ECO:0000313" key="9">
    <source>
        <dbReference type="Proteomes" id="UP000033047"/>
    </source>
</evidence>
<comment type="caution">
    <text evidence="8">The sequence shown here is derived from an EMBL/GenBank/DDBJ whole genome shotgun (WGS) entry which is preliminary data.</text>
</comment>
<feature type="chain" id="PRO_5002489550" evidence="5">
    <location>
        <begin position="26"/>
        <end position="664"/>
    </location>
</feature>
<feature type="domain" description="Major fimbrium tip subunit FimD third Ig-like" evidence="7">
    <location>
        <begin position="367"/>
        <end position="460"/>
    </location>
</feature>
<feature type="domain" description="Major fimbrial subunit protein N-terminal" evidence="6">
    <location>
        <begin position="44"/>
        <end position="164"/>
    </location>
</feature>
<evidence type="ECO:0000256" key="1">
    <source>
        <dbReference type="ARBA" id="ARBA00004561"/>
    </source>
</evidence>
<accession>A0A0F5JK20</accession>
<dbReference type="Gene3D" id="2.60.40.3690">
    <property type="match status" value="1"/>
</dbReference>
<gene>
    <name evidence="8" type="ORF">HMPREF1535_00974</name>
</gene>
<keyword evidence="3 5" id="KW-0732">Signal</keyword>
<dbReference type="Pfam" id="PF06321">
    <property type="entry name" value="P_gingi_FimA"/>
    <property type="match status" value="1"/>
</dbReference>
<dbReference type="InterPro" id="IPR058822">
    <property type="entry name" value="Ig-like_FimD_3rd"/>
</dbReference>
<dbReference type="GeneID" id="69982212"/>
<dbReference type="Proteomes" id="UP000033047">
    <property type="component" value="Unassembled WGS sequence"/>
</dbReference>
<dbReference type="GO" id="GO:0009289">
    <property type="term" value="C:pilus"/>
    <property type="evidence" value="ECO:0007669"/>
    <property type="project" value="UniProtKB-SubCell"/>
</dbReference>
<dbReference type="STRING" id="927665.HMPREF1535_00974"/>
<evidence type="ECO:0000259" key="7">
    <source>
        <dbReference type="Pfam" id="PF26306"/>
    </source>
</evidence>
<evidence type="ECO:0000313" key="8">
    <source>
        <dbReference type="EMBL" id="KKB58156.1"/>
    </source>
</evidence>
<protein>
    <submittedName>
        <fullName evidence="8">Uncharacterized protein</fullName>
    </submittedName>
</protein>
<proteinExistence type="inferred from homology"/>
<dbReference type="PATRIC" id="fig|927665.4.peg.999"/>
<feature type="signal peptide" evidence="5">
    <location>
        <begin position="1"/>
        <end position="25"/>
    </location>
</feature>
<evidence type="ECO:0000256" key="3">
    <source>
        <dbReference type="ARBA" id="ARBA00022729"/>
    </source>
</evidence>
<name>A0A0F5JK20_9BACT</name>
<evidence type="ECO:0000256" key="5">
    <source>
        <dbReference type="SAM" id="SignalP"/>
    </source>
</evidence>
<organism evidence="8 9">
    <name type="scientific">Parabacteroides goldsteinii DSM 19448 = WAL 12034</name>
    <dbReference type="NCBI Taxonomy" id="927665"/>
    <lineage>
        <taxon>Bacteria</taxon>
        <taxon>Pseudomonadati</taxon>
        <taxon>Bacteroidota</taxon>
        <taxon>Bacteroidia</taxon>
        <taxon>Bacteroidales</taxon>
        <taxon>Tannerellaceae</taxon>
        <taxon>Parabacteroides</taxon>
    </lineage>
</organism>
<sequence>MKRNNIYIIQLISALVLLFSSCSQEELMDQPEAVSGSGKIALRLSLSQPAVTRADTEVGENDLNENLIKTLDVFIYREEQETCSFYQHITPSPEQTGSGEYTATLHATQDQFVQNATYNTYVVSNYSGSIPAGGLSRSDLKALNVSALNPDKIQDSFLMDGTAANILNDGRVVNKEIAVSLKRAASKIRVSTAYTNSFSAFAGGTISKKLFQYATNISVLENGNPVVPQLQSMSGFTGITPGTGTDKIVVYSYPNDWSLKKQNETYLIVNIPATGPDGKEYAQNYYKVPVNFRIPADDTANPSEEQEAERNAIYRLERNHLYDITVLVDQPGSPTPETAIEISANYVIKDWTTKEVIVAVEGFNFIYVEDTNIKLPNSTKFTTTFQSSTPDVEVSDIAVNGKEIVNGSEGVFINYSHNVKTGDIIIVSALPENFVAKEITFIVKNGVGLTQKVTVLQYPALYIGSDISADAPGGSQGQNNNKMFVIGSFVADFSSLPDPDEFDEDFGSGYTHYAANPALGKSYAEYIRNNAVLGNPLTDSEGQTIDTEENNRRISPRLMLASQHGVTTADSYTNSRDKCAAYVENDATTNERYSDWRMPTLAEVYLIDVLQNIKVAEVKKILEGSWYWSARASSAVQFMDPRVGNTNSFNALHSSVRCVRDVKF</sequence>
<dbReference type="RefSeq" id="WP_007655173.1">
    <property type="nucleotide sequence ID" value="NZ_KQ033912.1"/>
</dbReference>
<dbReference type="PROSITE" id="PS51257">
    <property type="entry name" value="PROKAR_LIPOPROTEIN"/>
    <property type="match status" value="1"/>
</dbReference>
<evidence type="ECO:0000256" key="2">
    <source>
        <dbReference type="ARBA" id="ARBA00006011"/>
    </source>
</evidence>
<evidence type="ECO:0000259" key="6">
    <source>
        <dbReference type="Pfam" id="PF06321"/>
    </source>
</evidence>
<dbReference type="HOGENOM" id="CLU_023164_0_0_10"/>
<dbReference type="EMBL" id="AQHV01000006">
    <property type="protein sequence ID" value="KKB58156.1"/>
    <property type="molecule type" value="Genomic_DNA"/>
</dbReference>
<comment type="subcellular location">
    <subcellularLocation>
        <location evidence="1">Fimbrium</location>
    </subcellularLocation>
</comment>
<evidence type="ECO:0000256" key="4">
    <source>
        <dbReference type="ARBA" id="ARBA00023263"/>
    </source>
</evidence>
<comment type="similarity">
    <text evidence="2">Belongs to the bacteroidetes fimbrillin superfamily. FimA/Mfa1 family.</text>
</comment>
<dbReference type="AlphaFoldDB" id="A0A0F5JK20"/>